<dbReference type="Pfam" id="PF05988">
    <property type="entry name" value="DUF899"/>
    <property type="match status" value="1"/>
</dbReference>
<protein>
    <submittedName>
        <fullName evidence="2">DUF899 domain-containing protein</fullName>
    </submittedName>
</protein>
<evidence type="ECO:0000313" key="2">
    <source>
        <dbReference type="EMBL" id="MFC1415738.1"/>
    </source>
</evidence>
<sequence>MALPQVVSHEEWLVARRELLAREKEATRARDALNADRRRLPMVAVEKDYRFEGPDGEAGLDALFGGHRQLILQHVMFDPSWDEACQSCSAGLEEMSPGLVAHLAVRDTAFVLVSRAPLAKIEPYRERRGWPYPWYSSSDSDFNFDFHVSMDAAVAPVEYNYRDGGALEQAGQGWLLEEPMEMPGYSCFLRDGGTVFHTYSTFARGTEQLGGAYAFLDMTALGRQEEWEEPRGRADLTRPAMPNFAQ</sequence>
<name>A0ABV6VQ87_9ACTN</name>
<evidence type="ECO:0000256" key="1">
    <source>
        <dbReference type="SAM" id="MobiDB-lite"/>
    </source>
</evidence>
<comment type="caution">
    <text evidence="2">The sequence shown here is derived from an EMBL/GenBank/DDBJ whole genome shotgun (WGS) entry which is preliminary data.</text>
</comment>
<organism evidence="2 3">
    <name type="scientific">Streptacidiphilus cavernicola</name>
    <dbReference type="NCBI Taxonomy" id="3342716"/>
    <lineage>
        <taxon>Bacteria</taxon>
        <taxon>Bacillati</taxon>
        <taxon>Actinomycetota</taxon>
        <taxon>Actinomycetes</taxon>
        <taxon>Kitasatosporales</taxon>
        <taxon>Streptomycetaceae</taxon>
        <taxon>Streptacidiphilus</taxon>
    </lineage>
</organism>
<proteinExistence type="predicted"/>
<evidence type="ECO:0000313" key="3">
    <source>
        <dbReference type="Proteomes" id="UP001592531"/>
    </source>
</evidence>
<accession>A0ABV6VQ87</accession>
<feature type="region of interest" description="Disordered" evidence="1">
    <location>
        <begin position="227"/>
        <end position="246"/>
    </location>
</feature>
<keyword evidence="3" id="KW-1185">Reference proteome</keyword>
<dbReference type="Proteomes" id="UP001592531">
    <property type="component" value="Unassembled WGS sequence"/>
</dbReference>
<reference evidence="2 3" key="1">
    <citation type="submission" date="2024-09" db="EMBL/GenBank/DDBJ databases">
        <authorList>
            <person name="Lee S.D."/>
        </authorList>
    </citation>
    <scope>NUCLEOTIDE SEQUENCE [LARGE SCALE GENOMIC DNA]</scope>
    <source>
        <strain evidence="2 3">N8-3</strain>
    </source>
</reference>
<feature type="compositionally biased region" description="Basic and acidic residues" evidence="1">
    <location>
        <begin position="227"/>
        <end position="236"/>
    </location>
</feature>
<dbReference type="EMBL" id="JBHFAB010000002">
    <property type="protein sequence ID" value="MFC1415738.1"/>
    <property type="molecule type" value="Genomic_DNA"/>
</dbReference>
<gene>
    <name evidence="2" type="ORF">ACEZDE_03630</name>
</gene>
<dbReference type="InterPro" id="IPR010296">
    <property type="entry name" value="DUF899_thioredox"/>
</dbReference>
<dbReference type="RefSeq" id="WP_380531954.1">
    <property type="nucleotide sequence ID" value="NZ_JBHFAB010000002.1"/>
</dbReference>